<keyword evidence="2" id="KW-0472">Membrane</keyword>
<keyword evidence="5" id="KW-1185">Reference proteome</keyword>
<feature type="region of interest" description="Disordered" evidence="1">
    <location>
        <begin position="215"/>
        <end position="267"/>
    </location>
</feature>
<dbReference type="HOGENOM" id="CLU_091811_0_0_1"/>
<keyword evidence="2" id="KW-0812">Transmembrane</keyword>
<feature type="chain" id="PRO_5003404820" evidence="3">
    <location>
        <begin position="19"/>
        <end position="267"/>
    </location>
</feature>
<reference evidence="5" key="1">
    <citation type="submission" date="2011-07" db="EMBL/GenBank/DDBJ databases">
        <authorList>
            <consortium name="Caenorhabditis brenneri Sequencing and Analysis Consortium"/>
            <person name="Wilson R.K."/>
        </authorList>
    </citation>
    <scope>NUCLEOTIDE SEQUENCE [LARGE SCALE GENOMIC DNA]</scope>
    <source>
        <strain evidence="5">PB2801</strain>
    </source>
</reference>
<evidence type="ECO:0000313" key="4">
    <source>
        <dbReference type="EMBL" id="EGT46361.1"/>
    </source>
</evidence>
<keyword evidence="2" id="KW-1133">Transmembrane helix</keyword>
<feature type="compositionally biased region" description="Polar residues" evidence="1">
    <location>
        <begin position="216"/>
        <end position="225"/>
    </location>
</feature>
<dbReference type="EMBL" id="GL379817">
    <property type="protein sequence ID" value="EGT46361.1"/>
    <property type="molecule type" value="Genomic_DNA"/>
</dbReference>
<dbReference type="AlphaFoldDB" id="G0MWY1"/>
<protein>
    <submittedName>
        <fullName evidence="4">Uncharacterized protein</fullName>
    </submittedName>
</protein>
<evidence type="ECO:0000313" key="5">
    <source>
        <dbReference type="Proteomes" id="UP000008068"/>
    </source>
</evidence>
<evidence type="ECO:0000256" key="1">
    <source>
        <dbReference type="SAM" id="MobiDB-lite"/>
    </source>
</evidence>
<accession>G0MWY1</accession>
<name>G0MWY1_CAEBE</name>
<sequence length="267" mass="29534">MRLFVLLVAAALFKSGDSATIKVEFGIYCPDKTIWEYKIKSQVSGDPAGEVSFKTTDHFEFRTLDNEATKITHLVEDTCTADEKWQTSSTMDFSVDDKNVVYFFIALNLKSKSDTSAVYEKLFVHYLQKECPTGDCSAIRDRILASCKFAQDIYEVKICTDNFEKALKVVLENRFTSTQTSMTIIFIIIGSVVGVVLLISLIVTYFICKRKKKNKQTGSGMTGTRTNSKTMTKSGTTKQGTTTGTFQKTGTVGTGGTGNTTTGGQRY</sequence>
<dbReference type="InParanoid" id="G0MWY1"/>
<dbReference type="eggNOG" id="ENOG502TKIJ">
    <property type="taxonomic scope" value="Eukaryota"/>
</dbReference>
<dbReference type="Proteomes" id="UP000008068">
    <property type="component" value="Unassembled WGS sequence"/>
</dbReference>
<evidence type="ECO:0000256" key="3">
    <source>
        <dbReference type="SAM" id="SignalP"/>
    </source>
</evidence>
<feature type="transmembrane region" description="Helical" evidence="2">
    <location>
        <begin position="184"/>
        <end position="208"/>
    </location>
</feature>
<feature type="compositionally biased region" description="Low complexity" evidence="1">
    <location>
        <begin position="226"/>
        <end position="251"/>
    </location>
</feature>
<feature type="signal peptide" evidence="3">
    <location>
        <begin position="1"/>
        <end position="18"/>
    </location>
</feature>
<organism evidence="5">
    <name type="scientific">Caenorhabditis brenneri</name>
    <name type="common">Nematode worm</name>
    <dbReference type="NCBI Taxonomy" id="135651"/>
    <lineage>
        <taxon>Eukaryota</taxon>
        <taxon>Metazoa</taxon>
        <taxon>Ecdysozoa</taxon>
        <taxon>Nematoda</taxon>
        <taxon>Chromadorea</taxon>
        <taxon>Rhabditida</taxon>
        <taxon>Rhabditina</taxon>
        <taxon>Rhabditomorpha</taxon>
        <taxon>Rhabditoidea</taxon>
        <taxon>Rhabditidae</taxon>
        <taxon>Peloderinae</taxon>
        <taxon>Caenorhabditis</taxon>
    </lineage>
</organism>
<proteinExistence type="predicted"/>
<gene>
    <name evidence="4" type="ORF">CAEBREN_13483</name>
</gene>
<evidence type="ECO:0000256" key="2">
    <source>
        <dbReference type="SAM" id="Phobius"/>
    </source>
</evidence>
<keyword evidence="3" id="KW-0732">Signal</keyword>